<gene>
    <name evidence="2" type="ORF">QEH59_18330</name>
</gene>
<keyword evidence="1" id="KW-1133">Transmembrane helix</keyword>
<dbReference type="EMBL" id="JARXIC010000078">
    <property type="protein sequence ID" value="MDQ8196392.1"/>
    <property type="molecule type" value="Genomic_DNA"/>
</dbReference>
<evidence type="ECO:0000313" key="3">
    <source>
        <dbReference type="Proteomes" id="UP001243717"/>
    </source>
</evidence>
<proteinExistence type="predicted"/>
<feature type="transmembrane region" description="Helical" evidence="1">
    <location>
        <begin position="46"/>
        <end position="63"/>
    </location>
</feature>
<accession>A0ABU1ANN0</accession>
<sequence>MLNAIILAALVKINLECDSPWVATSLFAGLTFVMSLMFGYPFLASLIGTAINIGLGFFYFWLLKKTESSSSWWAVMIIGIFVFLGLGFL</sequence>
<organism evidence="2 3">
    <name type="scientific">Thalassobacterium sedimentorum</name>
    <dbReference type="NCBI Taxonomy" id="3041258"/>
    <lineage>
        <taxon>Bacteria</taxon>
        <taxon>Pseudomonadati</taxon>
        <taxon>Verrucomicrobiota</taxon>
        <taxon>Opitutia</taxon>
        <taxon>Puniceicoccales</taxon>
        <taxon>Coraliomargaritaceae</taxon>
        <taxon>Thalassobacterium</taxon>
    </lineage>
</organism>
<keyword evidence="1" id="KW-0812">Transmembrane</keyword>
<evidence type="ECO:0000256" key="1">
    <source>
        <dbReference type="SAM" id="Phobius"/>
    </source>
</evidence>
<dbReference type="RefSeq" id="WP_308986825.1">
    <property type="nucleotide sequence ID" value="NZ_JARXIC010000078.1"/>
</dbReference>
<evidence type="ECO:0000313" key="2">
    <source>
        <dbReference type="EMBL" id="MDQ8196392.1"/>
    </source>
</evidence>
<comment type="caution">
    <text evidence="2">The sequence shown here is derived from an EMBL/GenBank/DDBJ whole genome shotgun (WGS) entry which is preliminary data.</text>
</comment>
<protein>
    <submittedName>
        <fullName evidence="2">Uncharacterized protein</fullName>
    </submittedName>
</protein>
<dbReference type="Proteomes" id="UP001243717">
    <property type="component" value="Unassembled WGS sequence"/>
</dbReference>
<keyword evidence="1" id="KW-0472">Membrane</keyword>
<reference evidence="2 3" key="1">
    <citation type="submission" date="2023-04" db="EMBL/GenBank/DDBJ databases">
        <title>A novel bacteria isolated from coastal sediment.</title>
        <authorList>
            <person name="Liu X.-J."/>
            <person name="Du Z.-J."/>
        </authorList>
    </citation>
    <scope>NUCLEOTIDE SEQUENCE [LARGE SCALE GENOMIC DNA]</scope>
    <source>
        <strain evidence="2 3">SDUM461004</strain>
    </source>
</reference>
<name>A0ABU1ANN0_9BACT</name>
<feature type="transmembrane region" description="Helical" evidence="1">
    <location>
        <begin position="70"/>
        <end position="88"/>
    </location>
</feature>
<keyword evidence="3" id="KW-1185">Reference proteome</keyword>